<name>A0AAD1UIT7_EUPCR</name>
<evidence type="ECO:0000256" key="1">
    <source>
        <dbReference type="SAM" id="MobiDB-lite"/>
    </source>
</evidence>
<sequence>MKKNFSQINLQVTEYKKNLGQIQVENQCDKNLVSGLYNLSENFGNDSEDKTIFKLSTPIKIPVQSFMMREDSKPVRLGQSYLKESIKSRRMSADTVKAIPSTQNPYCLSKHLQDWKKEHSKEMVDQKKKRMSMESFKLLSQKIKSSQTTKNAINKVKQELSKFQRLRNREIIYSKNNSAKFTSSKRLNSSIAPYQERPGKNSLSKSGSKEENKFLINCNVTKLSNMITQSSKLVNKKNKAVFIPKHSLNSQSKDNKPEISKQGVASMKKLQKELSANHHGRDISCIYRRLKKNKYKRTSILNLDTSSQPNIFHTNKHQNFFNVNTETQQSLIEKSSGSISNYSRDKFDPITRMRENKYQSCISPNAKLTKSQVMGKLMNETQPLRSRSINKYQKFYQRNSRCFRLTNGFCTQQADSSNKYNFLTPL</sequence>
<evidence type="ECO:0000313" key="2">
    <source>
        <dbReference type="EMBL" id="CAI2369554.1"/>
    </source>
</evidence>
<gene>
    <name evidence="2" type="ORF">ECRASSUSDP1_LOCUS10855</name>
</gene>
<keyword evidence="3" id="KW-1185">Reference proteome</keyword>
<protein>
    <submittedName>
        <fullName evidence="2">Uncharacterized protein</fullName>
    </submittedName>
</protein>
<proteinExistence type="predicted"/>
<feature type="region of interest" description="Disordered" evidence="1">
    <location>
        <begin position="184"/>
        <end position="208"/>
    </location>
</feature>
<dbReference type="EMBL" id="CAMPGE010010707">
    <property type="protein sequence ID" value="CAI2369554.1"/>
    <property type="molecule type" value="Genomic_DNA"/>
</dbReference>
<accession>A0AAD1UIT7</accession>
<dbReference type="Proteomes" id="UP001295684">
    <property type="component" value="Unassembled WGS sequence"/>
</dbReference>
<comment type="caution">
    <text evidence="2">The sequence shown here is derived from an EMBL/GenBank/DDBJ whole genome shotgun (WGS) entry which is preliminary data.</text>
</comment>
<organism evidence="2 3">
    <name type="scientific">Euplotes crassus</name>
    <dbReference type="NCBI Taxonomy" id="5936"/>
    <lineage>
        <taxon>Eukaryota</taxon>
        <taxon>Sar</taxon>
        <taxon>Alveolata</taxon>
        <taxon>Ciliophora</taxon>
        <taxon>Intramacronucleata</taxon>
        <taxon>Spirotrichea</taxon>
        <taxon>Hypotrichia</taxon>
        <taxon>Euplotida</taxon>
        <taxon>Euplotidae</taxon>
        <taxon>Moneuplotes</taxon>
    </lineage>
</organism>
<reference evidence="2" key="1">
    <citation type="submission" date="2023-07" db="EMBL/GenBank/DDBJ databases">
        <authorList>
            <consortium name="AG Swart"/>
            <person name="Singh M."/>
            <person name="Singh A."/>
            <person name="Seah K."/>
            <person name="Emmerich C."/>
        </authorList>
    </citation>
    <scope>NUCLEOTIDE SEQUENCE</scope>
    <source>
        <strain evidence="2">DP1</strain>
    </source>
</reference>
<evidence type="ECO:0000313" key="3">
    <source>
        <dbReference type="Proteomes" id="UP001295684"/>
    </source>
</evidence>
<dbReference type="AlphaFoldDB" id="A0AAD1UIT7"/>